<keyword evidence="3 5" id="KW-1133">Transmembrane helix</keyword>
<feature type="transmembrane region" description="Helical" evidence="5">
    <location>
        <begin position="82"/>
        <end position="100"/>
    </location>
</feature>
<feature type="transmembrane region" description="Helical" evidence="5">
    <location>
        <begin position="263"/>
        <end position="279"/>
    </location>
</feature>
<dbReference type="AlphaFoldDB" id="A0A1C4H0H8"/>
<organism evidence="6 7">
    <name type="scientific">Bifidobacterium commune</name>
    <dbReference type="NCBI Taxonomy" id="1505727"/>
    <lineage>
        <taxon>Bacteria</taxon>
        <taxon>Bacillati</taxon>
        <taxon>Actinomycetota</taxon>
        <taxon>Actinomycetes</taxon>
        <taxon>Bifidobacteriales</taxon>
        <taxon>Bifidobacteriaceae</taxon>
        <taxon>Bifidobacterium</taxon>
    </lineage>
</organism>
<evidence type="ECO:0000313" key="7">
    <source>
        <dbReference type="Proteomes" id="UP000242610"/>
    </source>
</evidence>
<evidence type="ECO:0000256" key="5">
    <source>
        <dbReference type="SAM" id="Phobius"/>
    </source>
</evidence>
<protein>
    <submittedName>
        <fullName evidence="6">Energy-coupling factor transporter transmembrane protein EcfT</fullName>
    </submittedName>
</protein>
<keyword evidence="7" id="KW-1185">Reference proteome</keyword>
<keyword evidence="4 5" id="KW-0472">Membrane</keyword>
<dbReference type="Gene3D" id="1.10.1760.20">
    <property type="match status" value="1"/>
</dbReference>
<dbReference type="CDD" id="cd16914">
    <property type="entry name" value="EcfT"/>
    <property type="match status" value="1"/>
</dbReference>
<dbReference type="PANTHER" id="PTHR33514:SF13">
    <property type="entry name" value="PROTEIN ABCI12, CHLOROPLASTIC"/>
    <property type="match status" value="1"/>
</dbReference>
<dbReference type="Pfam" id="PF12822">
    <property type="entry name" value="ECF_trnsprt"/>
    <property type="match status" value="1"/>
</dbReference>
<dbReference type="Proteomes" id="UP000242610">
    <property type="component" value="Unassembled WGS sequence"/>
</dbReference>
<accession>A0A1C4H0H8</accession>
<evidence type="ECO:0000256" key="2">
    <source>
        <dbReference type="ARBA" id="ARBA00022692"/>
    </source>
</evidence>
<evidence type="ECO:0000313" key="6">
    <source>
        <dbReference type="EMBL" id="SCC78058.1"/>
    </source>
</evidence>
<dbReference type="GO" id="GO:0022857">
    <property type="term" value="F:transmembrane transporter activity"/>
    <property type="evidence" value="ECO:0007669"/>
    <property type="project" value="InterPro"/>
</dbReference>
<evidence type="ECO:0000256" key="3">
    <source>
        <dbReference type="ARBA" id="ARBA00022989"/>
    </source>
</evidence>
<sequence length="515" mass="55270">MVLSHKALRGIASQFSTKSLVLIPIAVGINLIGGTLCSTLKLPLFMDMIGTVVIACLSGPWVAALCGLLTNVFLAIVANPVYLPYVMSSVLCGLVVGYMVKAGLFKKVSGAVLIWLTCSVVNTVTASLITVLVYGGATGVNGTSLLTAALAVAWKNILISVFSSSMVENLLDKGITLIVAYLVVKEIPPRFMSQYASGNIGTTDYEPIKADVDARDYDLESILADLRHSNDNTVLNDAQMDERLNKADAAHDFPGFMGEVNPLVKFLGVVVLGIAALIWPDFTLGLFLVVVLFALALPIGCLKPLSKLIFGFGIPMTIMLVFIQGFYSPKNTVFIADCGFAKLGLEGLLYSLKIVATVLVFLGSFYIANTTTYIGSLVAALTQIGCPSKIGYLIFASLNVVPQMQRKLTVIRQAQSGRGLTTGGNLISRFKAFLPLIGPVVMSSLTDAQERGMTLETRGFGIKGTRRTNYVEVPWSFRDSVMLCVLIALFVVVFVFSVLDYSGMLSVTCQWGGVR</sequence>
<dbReference type="PANTHER" id="PTHR33514">
    <property type="entry name" value="PROTEIN ABCI12, CHLOROPLASTIC"/>
    <property type="match status" value="1"/>
</dbReference>
<dbReference type="Pfam" id="PF02361">
    <property type="entry name" value="CbiQ"/>
    <property type="match status" value="1"/>
</dbReference>
<gene>
    <name evidence="6" type="ORF">GA0061077_0082</name>
</gene>
<evidence type="ECO:0000256" key="1">
    <source>
        <dbReference type="ARBA" id="ARBA00004141"/>
    </source>
</evidence>
<dbReference type="STRING" id="1505727.GA0061077_0082"/>
<feature type="transmembrane region" description="Helical" evidence="5">
    <location>
        <begin position="285"/>
        <end position="302"/>
    </location>
</feature>
<dbReference type="EMBL" id="FMBL01000001">
    <property type="protein sequence ID" value="SCC78058.1"/>
    <property type="molecule type" value="Genomic_DNA"/>
</dbReference>
<feature type="transmembrane region" description="Helical" evidence="5">
    <location>
        <begin position="309"/>
        <end position="327"/>
    </location>
</feature>
<feature type="transmembrane region" description="Helical" evidence="5">
    <location>
        <begin position="20"/>
        <end position="40"/>
    </location>
</feature>
<dbReference type="GO" id="GO:0005886">
    <property type="term" value="C:plasma membrane"/>
    <property type="evidence" value="ECO:0007669"/>
    <property type="project" value="UniProtKB-ARBA"/>
</dbReference>
<dbReference type="InterPro" id="IPR003339">
    <property type="entry name" value="ABC/ECF_trnsptr_transmembrane"/>
</dbReference>
<name>A0A1C4H0H8_9BIFI</name>
<dbReference type="InterPro" id="IPR024529">
    <property type="entry name" value="ECF_trnsprt_substrate-spec"/>
</dbReference>
<keyword evidence="2 5" id="KW-0812">Transmembrane</keyword>
<proteinExistence type="predicted"/>
<feature type="transmembrane region" description="Helical" evidence="5">
    <location>
        <begin position="52"/>
        <end position="76"/>
    </location>
</feature>
<feature type="transmembrane region" description="Helical" evidence="5">
    <location>
        <begin position="480"/>
        <end position="499"/>
    </location>
</feature>
<feature type="transmembrane region" description="Helical" evidence="5">
    <location>
        <begin position="112"/>
        <end position="137"/>
    </location>
</feature>
<comment type="subcellular location">
    <subcellularLocation>
        <location evidence="1">Membrane</location>
        <topology evidence="1">Multi-pass membrane protein</topology>
    </subcellularLocation>
</comment>
<feature type="transmembrane region" description="Helical" evidence="5">
    <location>
        <begin position="347"/>
        <end position="368"/>
    </location>
</feature>
<reference evidence="7" key="1">
    <citation type="submission" date="2016-08" db="EMBL/GenBank/DDBJ databases">
        <authorList>
            <person name="Varghese N."/>
            <person name="Submissions Spin"/>
        </authorList>
    </citation>
    <scope>NUCLEOTIDE SEQUENCE [LARGE SCALE GENOMIC DNA]</scope>
    <source>
        <strain evidence="7">R-52791</strain>
    </source>
</reference>
<evidence type="ECO:0000256" key="4">
    <source>
        <dbReference type="ARBA" id="ARBA00023136"/>
    </source>
</evidence>